<dbReference type="InterPro" id="IPR018108">
    <property type="entry name" value="MCP_transmembrane"/>
</dbReference>
<dbReference type="PANTHER" id="PTHR45618">
    <property type="entry name" value="MITOCHONDRIAL DICARBOXYLATE CARRIER-RELATED"/>
    <property type="match status" value="1"/>
</dbReference>
<keyword evidence="6" id="KW-0677">Repeat</keyword>
<evidence type="ECO:0000256" key="7">
    <source>
        <dbReference type="ARBA" id="ARBA00022989"/>
    </source>
</evidence>
<protein>
    <recommendedName>
        <fullName evidence="11">Mitochondrial 2-oxoglutarate/malate carrier protein</fullName>
    </recommendedName>
</protein>
<dbReference type="InterPro" id="IPR023395">
    <property type="entry name" value="MCP_dom_sf"/>
</dbReference>
<feature type="repeat" description="Solcar" evidence="16">
    <location>
        <begin position="13"/>
        <end position="98"/>
    </location>
</feature>
<dbReference type="GO" id="GO:0016020">
    <property type="term" value="C:membrane"/>
    <property type="evidence" value="ECO:0007669"/>
    <property type="project" value="UniProtKB-SubCell"/>
</dbReference>
<evidence type="ECO:0000256" key="15">
    <source>
        <dbReference type="ARBA" id="ARBA00052710"/>
    </source>
</evidence>
<comment type="caution">
    <text evidence="18">The sequence shown here is derived from an EMBL/GenBank/DDBJ whole genome shotgun (WGS) entry which is preliminary data.</text>
</comment>
<dbReference type="GO" id="GO:0015297">
    <property type="term" value="F:antiporter activity"/>
    <property type="evidence" value="ECO:0007669"/>
    <property type="project" value="UniProtKB-KW"/>
</dbReference>
<organism evidence="18 19">
    <name type="scientific">Popillia japonica</name>
    <name type="common">Japanese beetle</name>
    <dbReference type="NCBI Taxonomy" id="7064"/>
    <lineage>
        <taxon>Eukaryota</taxon>
        <taxon>Metazoa</taxon>
        <taxon>Ecdysozoa</taxon>
        <taxon>Arthropoda</taxon>
        <taxon>Hexapoda</taxon>
        <taxon>Insecta</taxon>
        <taxon>Pterygota</taxon>
        <taxon>Neoptera</taxon>
        <taxon>Endopterygota</taxon>
        <taxon>Coleoptera</taxon>
        <taxon>Polyphaga</taxon>
        <taxon>Scarabaeiformia</taxon>
        <taxon>Scarabaeidae</taxon>
        <taxon>Rutelinae</taxon>
        <taxon>Popillia</taxon>
    </lineage>
</organism>
<evidence type="ECO:0000256" key="10">
    <source>
        <dbReference type="ARBA" id="ARBA00036491"/>
    </source>
</evidence>
<comment type="catalytic activity">
    <reaction evidence="15">
        <text>succinate(in) + 2-oxoglutarate(out) = succinate(out) + 2-oxoglutarate(in)</text>
        <dbReference type="Rhea" id="RHEA:71595"/>
        <dbReference type="ChEBI" id="CHEBI:16810"/>
        <dbReference type="ChEBI" id="CHEBI:30031"/>
    </reaction>
</comment>
<keyword evidence="5 16" id="KW-0812">Transmembrane</keyword>
<dbReference type="GO" id="GO:0006869">
    <property type="term" value="P:lipid transport"/>
    <property type="evidence" value="ECO:0007669"/>
    <property type="project" value="UniProtKB-KW"/>
</dbReference>
<accession>A0AAW1KXX5</accession>
<evidence type="ECO:0000256" key="3">
    <source>
        <dbReference type="ARBA" id="ARBA00022448"/>
    </source>
</evidence>
<dbReference type="InterPro" id="IPR050391">
    <property type="entry name" value="Mito_Metabolite_Transporter"/>
</dbReference>
<comment type="catalytic activity">
    <reaction evidence="12">
        <text>oxaloacetate(in) + 2-oxoglutarate(out) = oxaloacetate(out) + 2-oxoglutarate(in)</text>
        <dbReference type="Rhea" id="RHEA:71603"/>
        <dbReference type="ChEBI" id="CHEBI:16452"/>
        <dbReference type="ChEBI" id="CHEBI:16810"/>
    </reaction>
</comment>
<reference evidence="18 19" key="1">
    <citation type="journal article" date="2024" name="BMC Genomics">
        <title>De novo assembly and annotation of Popillia japonica's genome with initial clues to its potential as an invasive pest.</title>
        <authorList>
            <person name="Cucini C."/>
            <person name="Boschi S."/>
            <person name="Funari R."/>
            <person name="Cardaioli E."/>
            <person name="Iannotti N."/>
            <person name="Marturano G."/>
            <person name="Paoli F."/>
            <person name="Bruttini M."/>
            <person name="Carapelli A."/>
            <person name="Frati F."/>
            <person name="Nardi F."/>
        </authorList>
    </citation>
    <scope>NUCLEOTIDE SEQUENCE [LARGE SCALE GENOMIC DNA]</scope>
    <source>
        <strain evidence="18">DMR45628</strain>
    </source>
</reference>
<evidence type="ECO:0000313" key="18">
    <source>
        <dbReference type="EMBL" id="KAK9727515.1"/>
    </source>
</evidence>
<evidence type="ECO:0000256" key="4">
    <source>
        <dbReference type="ARBA" id="ARBA00022449"/>
    </source>
</evidence>
<keyword evidence="9 16" id="KW-0472">Membrane</keyword>
<comment type="catalytic activity">
    <reaction evidence="14">
        <text>malonate(in) + 2-oxoglutarate(out) = malonate(out) + 2-oxoglutarate(in)</text>
        <dbReference type="Rhea" id="RHEA:71591"/>
        <dbReference type="ChEBI" id="CHEBI:15792"/>
        <dbReference type="ChEBI" id="CHEBI:16810"/>
    </reaction>
</comment>
<name>A0AAW1KXX5_POPJA</name>
<evidence type="ECO:0000256" key="2">
    <source>
        <dbReference type="ARBA" id="ARBA00006375"/>
    </source>
</evidence>
<dbReference type="FunFam" id="1.50.40.10:FF:000013">
    <property type="entry name" value="Mitochondrial 2-oxoglutarate/malate carrier protein-like protein"/>
    <property type="match status" value="1"/>
</dbReference>
<keyword evidence="8" id="KW-0445">Lipid transport</keyword>
<dbReference type="SUPFAM" id="SSF103506">
    <property type="entry name" value="Mitochondrial carrier"/>
    <property type="match status" value="1"/>
</dbReference>
<comment type="catalytic activity">
    <reaction evidence="13">
        <text>maleate(in) + 2-oxoglutarate(out) = maleate(out) + 2-oxoglutarate(in)</text>
        <dbReference type="Rhea" id="RHEA:71599"/>
        <dbReference type="ChEBI" id="CHEBI:16810"/>
        <dbReference type="ChEBI" id="CHEBI:30780"/>
    </reaction>
</comment>
<comment type="catalytic activity">
    <reaction evidence="10">
        <text>(S)-malate(in) + 2-oxoglutarate(out) = (S)-malate(out) + 2-oxoglutarate(in)</text>
        <dbReference type="Rhea" id="RHEA:71587"/>
        <dbReference type="ChEBI" id="CHEBI:15589"/>
        <dbReference type="ChEBI" id="CHEBI:16810"/>
    </reaction>
</comment>
<proteinExistence type="inferred from homology"/>
<evidence type="ECO:0000256" key="6">
    <source>
        <dbReference type="ARBA" id="ARBA00022737"/>
    </source>
</evidence>
<evidence type="ECO:0000256" key="8">
    <source>
        <dbReference type="ARBA" id="ARBA00023055"/>
    </source>
</evidence>
<evidence type="ECO:0000256" key="1">
    <source>
        <dbReference type="ARBA" id="ARBA00004141"/>
    </source>
</evidence>
<feature type="repeat" description="Solcar" evidence="16">
    <location>
        <begin position="106"/>
        <end position="197"/>
    </location>
</feature>
<dbReference type="Gene3D" id="1.50.40.10">
    <property type="entry name" value="Mitochondrial carrier domain"/>
    <property type="match status" value="1"/>
</dbReference>
<sequence length="310" mass="33439">MAQTTDKPMPNYAKFMLGGLAGMGATCFVQPLDLIKNRMQLSGVGDSSKAYKTSFHAIKDIVGKEGVIAMYTGLSAGLLRQATYTTTRLGIYTWLFEACSKDGQPPGFAVKAALGMVAGIAGAFVGTPAEVALIRMTSDGRLPLAERRNYTGVFNALVRITKEEGLVTLWRGALPTMGRAMVVNAAQLASYSQAKQFLLSTGLLNDNIGCHFAASLMSGLVTTAASMPVDIAKTRIQNMKTINGKPEYSGAIDVLTKVVRNEGFFSLWKGFTPYFARLGPHTILTFIFLEQMTASYRLYVLGNKDVRGSL</sequence>
<dbReference type="AlphaFoldDB" id="A0AAW1KXX5"/>
<evidence type="ECO:0000256" key="17">
    <source>
        <dbReference type="RuleBase" id="RU000488"/>
    </source>
</evidence>
<evidence type="ECO:0000256" key="5">
    <source>
        <dbReference type="ARBA" id="ARBA00022692"/>
    </source>
</evidence>
<evidence type="ECO:0000256" key="14">
    <source>
        <dbReference type="ARBA" id="ARBA00052538"/>
    </source>
</evidence>
<keyword evidence="4" id="KW-0050">Antiport</keyword>
<comment type="subcellular location">
    <subcellularLocation>
        <location evidence="1">Membrane</location>
        <topology evidence="1">Multi-pass membrane protein</topology>
    </subcellularLocation>
</comment>
<feature type="repeat" description="Solcar" evidence="16">
    <location>
        <begin position="206"/>
        <end position="295"/>
    </location>
</feature>
<dbReference type="PROSITE" id="PS50920">
    <property type="entry name" value="SOLCAR"/>
    <property type="match status" value="3"/>
</dbReference>
<comment type="similarity">
    <text evidence="2 17">Belongs to the mitochondrial carrier (TC 2.A.29) family.</text>
</comment>
<evidence type="ECO:0000313" key="19">
    <source>
        <dbReference type="Proteomes" id="UP001458880"/>
    </source>
</evidence>
<evidence type="ECO:0000256" key="11">
    <source>
        <dbReference type="ARBA" id="ARBA00040264"/>
    </source>
</evidence>
<evidence type="ECO:0000256" key="16">
    <source>
        <dbReference type="PROSITE-ProRule" id="PRU00282"/>
    </source>
</evidence>
<keyword evidence="3 17" id="KW-0813">Transport</keyword>
<dbReference type="EMBL" id="JASPKY010000178">
    <property type="protein sequence ID" value="KAK9727515.1"/>
    <property type="molecule type" value="Genomic_DNA"/>
</dbReference>
<dbReference type="Pfam" id="PF00153">
    <property type="entry name" value="Mito_carr"/>
    <property type="match status" value="3"/>
</dbReference>
<evidence type="ECO:0000256" key="13">
    <source>
        <dbReference type="ARBA" id="ARBA00050291"/>
    </source>
</evidence>
<dbReference type="Proteomes" id="UP001458880">
    <property type="component" value="Unassembled WGS sequence"/>
</dbReference>
<gene>
    <name evidence="18" type="ORF">QE152_g19127</name>
</gene>
<evidence type="ECO:0000256" key="9">
    <source>
        <dbReference type="ARBA" id="ARBA00023136"/>
    </source>
</evidence>
<evidence type="ECO:0000256" key="12">
    <source>
        <dbReference type="ARBA" id="ARBA00050120"/>
    </source>
</evidence>
<keyword evidence="19" id="KW-1185">Reference proteome</keyword>
<keyword evidence="7" id="KW-1133">Transmembrane helix</keyword>